<evidence type="ECO:0000313" key="1">
    <source>
        <dbReference type="EMBL" id="JAH88358.1"/>
    </source>
</evidence>
<proteinExistence type="predicted"/>
<reference evidence="1" key="2">
    <citation type="journal article" date="2015" name="Fish Shellfish Immunol.">
        <title>Early steps in the European eel (Anguilla anguilla)-Vibrio vulnificus interaction in the gills: Role of the RtxA13 toxin.</title>
        <authorList>
            <person name="Callol A."/>
            <person name="Pajuelo D."/>
            <person name="Ebbesson L."/>
            <person name="Teles M."/>
            <person name="MacKenzie S."/>
            <person name="Amaro C."/>
        </authorList>
    </citation>
    <scope>NUCLEOTIDE SEQUENCE</scope>
</reference>
<protein>
    <submittedName>
        <fullName evidence="1">Uncharacterized protein</fullName>
    </submittedName>
</protein>
<dbReference type="AlphaFoldDB" id="A0A0E9WFV5"/>
<name>A0A0E9WFV5_ANGAN</name>
<accession>A0A0E9WFV5</accession>
<reference evidence="1" key="1">
    <citation type="submission" date="2014-11" db="EMBL/GenBank/DDBJ databases">
        <authorList>
            <person name="Amaro Gonzalez C."/>
        </authorList>
    </citation>
    <scope>NUCLEOTIDE SEQUENCE</scope>
</reference>
<organism evidence="1">
    <name type="scientific">Anguilla anguilla</name>
    <name type="common">European freshwater eel</name>
    <name type="synonym">Muraena anguilla</name>
    <dbReference type="NCBI Taxonomy" id="7936"/>
    <lineage>
        <taxon>Eukaryota</taxon>
        <taxon>Metazoa</taxon>
        <taxon>Chordata</taxon>
        <taxon>Craniata</taxon>
        <taxon>Vertebrata</taxon>
        <taxon>Euteleostomi</taxon>
        <taxon>Actinopterygii</taxon>
        <taxon>Neopterygii</taxon>
        <taxon>Teleostei</taxon>
        <taxon>Anguilliformes</taxon>
        <taxon>Anguillidae</taxon>
        <taxon>Anguilla</taxon>
    </lineage>
</organism>
<dbReference type="EMBL" id="GBXM01020219">
    <property type="protein sequence ID" value="JAH88358.1"/>
    <property type="molecule type" value="Transcribed_RNA"/>
</dbReference>
<sequence>MTKELSFSVEEDNAPTVTMKFILHFVK</sequence>